<comment type="caution">
    <text evidence="1">The sequence shown here is derived from an EMBL/GenBank/DDBJ whole genome shotgun (WGS) entry which is preliminary data.</text>
</comment>
<reference evidence="1 2" key="1">
    <citation type="submission" date="2024-11" db="EMBL/GenBank/DDBJ databases">
        <title>Chromosome-level genome assembly of the freshwater bivalve Anodonta woodiana.</title>
        <authorList>
            <person name="Chen X."/>
        </authorList>
    </citation>
    <scope>NUCLEOTIDE SEQUENCE [LARGE SCALE GENOMIC DNA]</scope>
    <source>
        <strain evidence="1">MN2024</strain>
        <tissue evidence="1">Gills</tissue>
    </source>
</reference>
<dbReference type="EMBL" id="JBJQND010000001">
    <property type="protein sequence ID" value="KAL3888138.1"/>
    <property type="molecule type" value="Genomic_DNA"/>
</dbReference>
<evidence type="ECO:0000313" key="2">
    <source>
        <dbReference type="Proteomes" id="UP001634394"/>
    </source>
</evidence>
<accession>A0ABD3XRV1</accession>
<keyword evidence="2" id="KW-1185">Reference proteome</keyword>
<feature type="non-terminal residue" evidence="1">
    <location>
        <position position="1"/>
    </location>
</feature>
<gene>
    <name evidence="1" type="ORF">ACJMK2_000518</name>
</gene>
<proteinExistence type="predicted"/>
<organism evidence="1 2">
    <name type="scientific">Sinanodonta woodiana</name>
    <name type="common">Chinese pond mussel</name>
    <name type="synonym">Anodonta woodiana</name>
    <dbReference type="NCBI Taxonomy" id="1069815"/>
    <lineage>
        <taxon>Eukaryota</taxon>
        <taxon>Metazoa</taxon>
        <taxon>Spiralia</taxon>
        <taxon>Lophotrochozoa</taxon>
        <taxon>Mollusca</taxon>
        <taxon>Bivalvia</taxon>
        <taxon>Autobranchia</taxon>
        <taxon>Heteroconchia</taxon>
        <taxon>Palaeoheterodonta</taxon>
        <taxon>Unionida</taxon>
        <taxon>Unionoidea</taxon>
        <taxon>Unionidae</taxon>
        <taxon>Unioninae</taxon>
        <taxon>Sinanodonta</taxon>
    </lineage>
</organism>
<name>A0ABD3XRV1_SINWO</name>
<feature type="non-terminal residue" evidence="1">
    <location>
        <position position="78"/>
    </location>
</feature>
<evidence type="ECO:0000313" key="1">
    <source>
        <dbReference type="EMBL" id="KAL3888138.1"/>
    </source>
</evidence>
<sequence>VHLSYQRIEDPSISLNIFLRDFVIFKSHSDFPHNKSRMIIYKGQAGIEVDDYLDDLSAWDIKTGSAKLPPYDHAMLFT</sequence>
<protein>
    <submittedName>
        <fullName evidence="1">Uncharacterized protein</fullName>
    </submittedName>
</protein>
<dbReference type="Proteomes" id="UP001634394">
    <property type="component" value="Unassembled WGS sequence"/>
</dbReference>
<dbReference type="AlphaFoldDB" id="A0ABD3XRV1"/>